<gene>
    <name evidence="1" type="ORF">LKD40_13970</name>
</gene>
<organism evidence="1 2">
    <name type="scientific">Blautia fusiformis</name>
    <dbReference type="NCBI Taxonomy" id="2881264"/>
    <lineage>
        <taxon>Bacteria</taxon>
        <taxon>Bacillati</taxon>
        <taxon>Bacillota</taxon>
        <taxon>Clostridia</taxon>
        <taxon>Lachnospirales</taxon>
        <taxon>Lachnospiraceae</taxon>
        <taxon>Blautia</taxon>
    </lineage>
</organism>
<dbReference type="Proteomes" id="UP001198612">
    <property type="component" value="Unassembled WGS sequence"/>
</dbReference>
<evidence type="ECO:0000313" key="2">
    <source>
        <dbReference type="Proteomes" id="UP001198612"/>
    </source>
</evidence>
<comment type="caution">
    <text evidence="1">The sequence shown here is derived from an EMBL/GenBank/DDBJ whole genome shotgun (WGS) entry which is preliminary data.</text>
</comment>
<reference evidence="1 2" key="1">
    <citation type="submission" date="2021-10" db="EMBL/GenBank/DDBJ databases">
        <title>Anaerobic single-cell dispensing facilitates the cultivation of human gut bacteria.</title>
        <authorList>
            <person name="Afrizal A."/>
        </authorList>
    </citation>
    <scope>NUCLEOTIDE SEQUENCE [LARGE SCALE GENOMIC DNA]</scope>
    <source>
        <strain evidence="1 2">CLA-AA-H217</strain>
    </source>
</reference>
<evidence type="ECO:0000313" key="1">
    <source>
        <dbReference type="EMBL" id="MCC2228893.1"/>
    </source>
</evidence>
<protein>
    <recommendedName>
        <fullName evidence="3">HEPN domain-containing protein</fullName>
    </recommendedName>
</protein>
<sequence>MALLMEIRLQKNEKRNISSDYHVQYAANHLEKAKDVFMKAMKILWIYIAQWKEK</sequence>
<accession>A0AAW4WC32</accession>
<name>A0AAW4WC32_9FIRM</name>
<dbReference type="AlphaFoldDB" id="A0AAW4WC32"/>
<dbReference type="EMBL" id="JAJEQQ010000027">
    <property type="protein sequence ID" value="MCC2228893.1"/>
    <property type="molecule type" value="Genomic_DNA"/>
</dbReference>
<dbReference type="RefSeq" id="WP_173903310.1">
    <property type="nucleotide sequence ID" value="NZ_JAJEQQ010000027.1"/>
</dbReference>
<proteinExistence type="predicted"/>
<keyword evidence="2" id="KW-1185">Reference proteome</keyword>
<evidence type="ECO:0008006" key="3">
    <source>
        <dbReference type="Google" id="ProtNLM"/>
    </source>
</evidence>